<evidence type="ECO:0000313" key="3">
    <source>
        <dbReference type="Proteomes" id="UP000589351"/>
    </source>
</evidence>
<dbReference type="SUPFAM" id="SSF55681">
    <property type="entry name" value="Class II aaRS and biotin synthetases"/>
    <property type="match status" value="1"/>
</dbReference>
<evidence type="ECO:0000313" key="2">
    <source>
        <dbReference type="EMBL" id="CAD2071212.1"/>
    </source>
</evidence>
<proteinExistence type="predicted"/>
<feature type="domain" description="Class II Histidinyl-tRNA synthetase (HisRS)-like catalytic core" evidence="1">
    <location>
        <begin position="9"/>
        <end position="255"/>
    </location>
</feature>
<dbReference type="RefSeq" id="WP_185124732.1">
    <property type="nucleotide sequence ID" value="NZ_CAJEWD010000003.1"/>
</dbReference>
<dbReference type="GO" id="GO:0016757">
    <property type="term" value="F:glycosyltransferase activity"/>
    <property type="evidence" value="ECO:0007669"/>
    <property type="project" value="UniProtKB-KW"/>
</dbReference>
<dbReference type="Gene3D" id="3.30.930.10">
    <property type="entry name" value="Bira Bifunctional Protein, Domain 2"/>
    <property type="match status" value="1"/>
</dbReference>
<dbReference type="EMBL" id="CAJEWD010000003">
    <property type="protein sequence ID" value="CAD2071212.1"/>
    <property type="molecule type" value="Genomic_DNA"/>
</dbReference>
<dbReference type="AlphaFoldDB" id="A0A6V7R2Q0"/>
<dbReference type="Pfam" id="PF13393">
    <property type="entry name" value="tRNA-synt_His"/>
    <property type="match status" value="1"/>
</dbReference>
<accession>A0A6V7R2Q0</accession>
<dbReference type="InterPro" id="IPR041715">
    <property type="entry name" value="HisRS-like_core"/>
</dbReference>
<organism evidence="2 3">
    <name type="scientific">Jeotgalicoccus meleagridis</name>
    <dbReference type="NCBI Taxonomy" id="2759181"/>
    <lineage>
        <taxon>Bacteria</taxon>
        <taxon>Bacillati</taxon>
        <taxon>Bacillota</taxon>
        <taxon>Bacilli</taxon>
        <taxon>Bacillales</taxon>
        <taxon>Staphylococcaceae</taxon>
        <taxon>Jeotgalicoccus</taxon>
    </lineage>
</organism>
<keyword evidence="2" id="KW-0328">Glycosyltransferase</keyword>
<dbReference type="GO" id="GO:0140096">
    <property type="term" value="F:catalytic activity, acting on a protein"/>
    <property type="evidence" value="ECO:0007669"/>
    <property type="project" value="UniProtKB-ARBA"/>
</dbReference>
<reference evidence="2 3" key="1">
    <citation type="submission" date="2020-07" db="EMBL/GenBank/DDBJ databases">
        <authorList>
            <person name="Criscuolo A."/>
        </authorList>
    </citation>
    <scope>NUCLEOTIDE SEQUENCE [LARGE SCALE GENOMIC DNA]</scope>
    <source>
        <strain evidence="2">CIP111649</strain>
    </source>
</reference>
<keyword evidence="3" id="KW-1185">Reference proteome</keyword>
<evidence type="ECO:0000259" key="1">
    <source>
        <dbReference type="Pfam" id="PF13393"/>
    </source>
</evidence>
<comment type="caution">
    <text evidence="2">The sequence shown here is derived from an EMBL/GenBank/DDBJ whole genome shotgun (WGS) entry which is preliminary data.</text>
</comment>
<dbReference type="Proteomes" id="UP000589351">
    <property type="component" value="Unassembled WGS sequence"/>
</dbReference>
<name>A0A6V7R2Q0_9STAP</name>
<gene>
    <name evidence="2" type="primary">hisZ</name>
    <name evidence="2" type="ORF">JEODO184_00166</name>
</gene>
<protein>
    <submittedName>
        <fullName evidence="2">ATP phosphoribosyltransferase regulatory subunit</fullName>
    </submittedName>
</protein>
<dbReference type="InterPro" id="IPR045864">
    <property type="entry name" value="aa-tRNA-synth_II/BPL/LPL"/>
</dbReference>
<sequence>MTKNNEILKRMTLGTEYLKRLDQSGYTLVDMNMIEPFSLDDKNHHPTSIVFERDSTIYAIRSDWTRTLLNFNNNYFSDDRKFGYFGPVVREETSFYQAGAEIYHANEADIIESIISHINFVHENSNKRINTFVINNDQLIDLFVDQYGLSEEIRPLIYSKNISDLRDELGENHDLYKILSARVSTQFELIDELFKSTDIMKLINEIRKELAKVNDNIKFILDLSFRSPQRYYNGLYFQAFLNTNSPVLSGGQYNSSAFGLGLNISDGGLL</sequence>
<keyword evidence="2" id="KW-0808">Transferase</keyword>